<feature type="transmembrane region" description="Helical" evidence="2">
    <location>
        <begin position="16"/>
        <end position="38"/>
    </location>
</feature>
<keyword evidence="4" id="KW-1185">Reference proteome</keyword>
<dbReference type="AlphaFoldDB" id="A0A8J5EX65"/>
<gene>
    <name evidence="3" type="ORF">ZIOFF_065270</name>
</gene>
<reference evidence="3 4" key="1">
    <citation type="submission" date="2020-08" db="EMBL/GenBank/DDBJ databases">
        <title>Plant Genome Project.</title>
        <authorList>
            <person name="Zhang R.-G."/>
        </authorList>
    </citation>
    <scope>NUCLEOTIDE SEQUENCE [LARGE SCALE GENOMIC DNA]</scope>
    <source>
        <tissue evidence="3">Rhizome</tissue>
    </source>
</reference>
<evidence type="ECO:0000256" key="2">
    <source>
        <dbReference type="SAM" id="Phobius"/>
    </source>
</evidence>
<dbReference type="OrthoDB" id="649865at2759"/>
<dbReference type="EMBL" id="JACMSC010000018">
    <property type="protein sequence ID" value="KAG6476035.1"/>
    <property type="molecule type" value="Genomic_DNA"/>
</dbReference>
<dbReference type="PANTHER" id="PTHR34125">
    <property type="entry name" value="OS01G0762900 PROTEIN"/>
    <property type="match status" value="1"/>
</dbReference>
<feature type="transmembrane region" description="Helical" evidence="2">
    <location>
        <begin position="44"/>
        <end position="63"/>
    </location>
</feature>
<comment type="caution">
    <text evidence="3">The sequence shown here is derived from an EMBL/GenBank/DDBJ whole genome shotgun (WGS) entry which is preliminary data.</text>
</comment>
<evidence type="ECO:0000313" key="3">
    <source>
        <dbReference type="EMBL" id="KAG6476035.1"/>
    </source>
</evidence>
<feature type="region of interest" description="Disordered" evidence="1">
    <location>
        <begin position="85"/>
        <end position="109"/>
    </location>
</feature>
<name>A0A8J5EX65_ZINOF</name>
<sequence length="109" mass="11153">MAIHVQLAEAALRNRLGLGVVAALVAAGIGLLSVGPSFSAVAAFFWPLLLSTGFLLVAVAVILRISPPPPPDQGPSGEDLIDYVSGRGGAQIGYGDADDEGGEQRRENS</sequence>
<keyword evidence="2" id="KW-0812">Transmembrane</keyword>
<dbReference type="PANTHER" id="PTHR34125:SF7">
    <property type="entry name" value="TRANSMEMBRANE PROTEIN"/>
    <property type="match status" value="1"/>
</dbReference>
<dbReference type="Proteomes" id="UP000734854">
    <property type="component" value="Unassembled WGS sequence"/>
</dbReference>
<evidence type="ECO:0000313" key="4">
    <source>
        <dbReference type="Proteomes" id="UP000734854"/>
    </source>
</evidence>
<evidence type="ECO:0000256" key="1">
    <source>
        <dbReference type="SAM" id="MobiDB-lite"/>
    </source>
</evidence>
<keyword evidence="2" id="KW-0472">Membrane</keyword>
<accession>A0A8J5EX65</accession>
<proteinExistence type="predicted"/>
<keyword evidence="2" id="KW-1133">Transmembrane helix</keyword>
<protein>
    <submittedName>
        <fullName evidence="3">Uncharacterized protein</fullName>
    </submittedName>
</protein>
<organism evidence="3 4">
    <name type="scientific">Zingiber officinale</name>
    <name type="common">Ginger</name>
    <name type="synonym">Amomum zingiber</name>
    <dbReference type="NCBI Taxonomy" id="94328"/>
    <lineage>
        <taxon>Eukaryota</taxon>
        <taxon>Viridiplantae</taxon>
        <taxon>Streptophyta</taxon>
        <taxon>Embryophyta</taxon>
        <taxon>Tracheophyta</taxon>
        <taxon>Spermatophyta</taxon>
        <taxon>Magnoliopsida</taxon>
        <taxon>Liliopsida</taxon>
        <taxon>Zingiberales</taxon>
        <taxon>Zingiberaceae</taxon>
        <taxon>Zingiber</taxon>
    </lineage>
</organism>